<accession>A0AAV9BWR9</accession>
<reference evidence="4" key="1">
    <citation type="journal article" date="2023" name="Nat. Commun.">
        <title>Diploid and tetraploid genomes of Acorus and the evolution of monocots.</title>
        <authorList>
            <person name="Ma L."/>
            <person name="Liu K.W."/>
            <person name="Li Z."/>
            <person name="Hsiao Y.Y."/>
            <person name="Qi Y."/>
            <person name="Fu T."/>
            <person name="Tang G.D."/>
            <person name="Zhang D."/>
            <person name="Sun W.H."/>
            <person name="Liu D.K."/>
            <person name="Li Y."/>
            <person name="Chen G.Z."/>
            <person name="Liu X.D."/>
            <person name="Liao X.Y."/>
            <person name="Jiang Y.T."/>
            <person name="Yu X."/>
            <person name="Hao Y."/>
            <person name="Huang J."/>
            <person name="Zhao X.W."/>
            <person name="Ke S."/>
            <person name="Chen Y.Y."/>
            <person name="Wu W.L."/>
            <person name="Hsu J.L."/>
            <person name="Lin Y.F."/>
            <person name="Huang M.D."/>
            <person name="Li C.Y."/>
            <person name="Huang L."/>
            <person name="Wang Z.W."/>
            <person name="Zhao X."/>
            <person name="Zhong W.Y."/>
            <person name="Peng D.H."/>
            <person name="Ahmad S."/>
            <person name="Lan S."/>
            <person name="Zhang J.S."/>
            <person name="Tsai W.C."/>
            <person name="Van de Peer Y."/>
            <person name="Liu Z.J."/>
        </authorList>
    </citation>
    <scope>NUCLEOTIDE SEQUENCE</scope>
    <source>
        <strain evidence="4">SCP</strain>
    </source>
</reference>
<keyword evidence="2" id="KW-0378">Hydrolase</keyword>
<evidence type="ECO:0000256" key="1">
    <source>
        <dbReference type="ARBA" id="ARBA00010838"/>
    </source>
</evidence>
<sequence>MPLTQLFQYSVSTPQYIVKYLKYTVSTLHILGFSRDDFPPDFVFGAGTSAYQYEGAVDVDGKRPSIWDTFTHAGKVADKSTADVTAGGYYKYRMAEEQSTLKALSTTTMLSMSSSSMAKQNGWIGMNVYTFWMVPFTDSTADITATQRAFDFQIGWVINPLVFGDYPETMKKRAGSRIPTFTKCQSKKLMKSFDFIGINHYTTIYISDNIDDSNTGLRDYYEDMSVVTSVSRNETPSGQFIPVAPLPPDPNGIRKMLEYLKDFYNNPPVYVQENGLGTPYNDTNLNDTERVDFLRGYIGAILEAIRPLVMDESDETASDTELG</sequence>
<dbReference type="GO" id="GO:0008422">
    <property type="term" value="F:beta-glucosidase activity"/>
    <property type="evidence" value="ECO:0007669"/>
    <property type="project" value="UniProtKB-ARBA"/>
</dbReference>
<dbReference type="Pfam" id="PF00232">
    <property type="entry name" value="Glyco_hydro_1"/>
    <property type="match status" value="2"/>
</dbReference>
<dbReference type="InterPro" id="IPR017853">
    <property type="entry name" value="GH"/>
</dbReference>
<dbReference type="GO" id="GO:0005975">
    <property type="term" value="P:carbohydrate metabolic process"/>
    <property type="evidence" value="ECO:0007669"/>
    <property type="project" value="InterPro"/>
</dbReference>
<reference evidence="4" key="2">
    <citation type="submission" date="2023-06" db="EMBL/GenBank/DDBJ databases">
        <authorList>
            <person name="Ma L."/>
            <person name="Liu K.-W."/>
            <person name="Li Z."/>
            <person name="Hsiao Y.-Y."/>
            <person name="Qi Y."/>
            <person name="Fu T."/>
            <person name="Tang G."/>
            <person name="Zhang D."/>
            <person name="Sun W.-H."/>
            <person name="Liu D.-K."/>
            <person name="Li Y."/>
            <person name="Chen G.-Z."/>
            <person name="Liu X.-D."/>
            <person name="Liao X.-Y."/>
            <person name="Jiang Y.-T."/>
            <person name="Yu X."/>
            <person name="Hao Y."/>
            <person name="Huang J."/>
            <person name="Zhao X.-W."/>
            <person name="Ke S."/>
            <person name="Chen Y.-Y."/>
            <person name="Wu W.-L."/>
            <person name="Hsu J.-L."/>
            <person name="Lin Y.-F."/>
            <person name="Huang M.-D."/>
            <person name="Li C.-Y."/>
            <person name="Huang L."/>
            <person name="Wang Z.-W."/>
            <person name="Zhao X."/>
            <person name="Zhong W.-Y."/>
            <person name="Peng D.-H."/>
            <person name="Ahmad S."/>
            <person name="Lan S."/>
            <person name="Zhang J.-S."/>
            <person name="Tsai W.-C."/>
            <person name="Van De Peer Y."/>
            <person name="Liu Z.-J."/>
        </authorList>
    </citation>
    <scope>NUCLEOTIDE SEQUENCE</scope>
    <source>
        <strain evidence="4">SCP</strain>
        <tissue evidence="4">Leaves</tissue>
    </source>
</reference>
<comment type="caution">
    <text evidence="4">The sequence shown here is derived from an EMBL/GenBank/DDBJ whole genome shotgun (WGS) entry which is preliminary data.</text>
</comment>
<name>A0AAV9BWR9_ACOGR</name>
<keyword evidence="5" id="KW-1185">Reference proteome</keyword>
<dbReference type="SUPFAM" id="SSF51445">
    <property type="entry name" value="(Trans)glycosidases"/>
    <property type="match status" value="1"/>
</dbReference>
<evidence type="ECO:0000313" key="4">
    <source>
        <dbReference type="EMBL" id="KAK1281368.1"/>
    </source>
</evidence>
<dbReference type="PRINTS" id="PR00131">
    <property type="entry name" value="GLHYDRLASE1"/>
</dbReference>
<dbReference type="PANTHER" id="PTHR10353">
    <property type="entry name" value="GLYCOSYL HYDROLASE"/>
    <property type="match status" value="1"/>
</dbReference>
<protein>
    <submittedName>
        <fullName evidence="4">Beta-glucosidase 22</fullName>
    </submittedName>
</protein>
<dbReference type="Proteomes" id="UP001179952">
    <property type="component" value="Unassembled WGS sequence"/>
</dbReference>
<organism evidence="4 5">
    <name type="scientific">Acorus gramineus</name>
    <name type="common">Dwarf sweet flag</name>
    <dbReference type="NCBI Taxonomy" id="55184"/>
    <lineage>
        <taxon>Eukaryota</taxon>
        <taxon>Viridiplantae</taxon>
        <taxon>Streptophyta</taxon>
        <taxon>Embryophyta</taxon>
        <taxon>Tracheophyta</taxon>
        <taxon>Spermatophyta</taxon>
        <taxon>Magnoliopsida</taxon>
        <taxon>Liliopsida</taxon>
        <taxon>Acoraceae</taxon>
        <taxon>Acorus</taxon>
    </lineage>
</organism>
<comment type="similarity">
    <text evidence="1 3">Belongs to the glycosyl hydrolase 1 family.</text>
</comment>
<dbReference type="Gene3D" id="3.20.20.80">
    <property type="entry name" value="Glycosidases"/>
    <property type="match status" value="2"/>
</dbReference>
<evidence type="ECO:0000256" key="2">
    <source>
        <dbReference type="ARBA" id="ARBA00022801"/>
    </source>
</evidence>
<evidence type="ECO:0000313" key="5">
    <source>
        <dbReference type="Proteomes" id="UP001179952"/>
    </source>
</evidence>
<evidence type="ECO:0000256" key="3">
    <source>
        <dbReference type="RuleBase" id="RU003690"/>
    </source>
</evidence>
<dbReference type="PROSITE" id="PS00653">
    <property type="entry name" value="GLYCOSYL_HYDROL_F1_2"/>
    <property type="match status" value="1"/>
</dbReference>
<dbReference type="EMBL" id="JAUJYN010000001">
    <property type="protein sequence ID" value="KAK1281368.1"/>
    <property type="molecule type" value="Genomic_DNA"/>
</dbReference>
<dbReference type="InterPro" id="IPR033132">
    <property type="entry name" value="GH_1_N_CS"/>
</dbReference>
<proteinExistence type="inferred from homology"/>
<gene>
    <name evidence="4" type="ORF">QJS04_geneDACA019729</name>
</gene>
<dbReference type="AlphaFoldDB" id="A0AAV9BWR9"/>
<dbReference type="PANTHER" id="PTHR10353:SF29">
    <property type="entry name" value="BETA-GLUCOSIDASE 11"/>
    <property type="match status" value="1"/>
</dbReference>
<dbReference type="InterPro" id="IPR001360">
    <property type="entry name" value="Glyco_hydro_1"/>
</dbReference>